<reference evidence="1" key="1">
    <citation type="submission" date="2021-02" db="EMBL/GenBank/DDBJ databases">
        <authorList>
            <person name="Bekaert M."/>
        </authorList>
    </citation>
    <scope>NUCLEOTIDE SEQUENCE</scope>
    <source>
        <strain evidence="1">IoA-00</strain>
    </source>
</reference>
<gene>
    <name evidence="1" type="ORF">LSAA_12476</name>
</gene>
<accession>A0A7R8D156</accession>
<proteinExistence type="predicted"/>
<sequence length="169" mass="19022">MSKTCLQNFTESEDLALKTILNTQSAQNVAHAEKRILGSNLDMQLRRWKSPLRWKSSTAFSAILTADKKEEEEEAVEKPQSTYYSRIPFVAPLISAVNAIVAENLGDFLSKGDWLVLTGANYLNRMEIETIISKVQIAIYSAICHKVSLLTSIITLIRMNYGNEKILQI</sequence>
<keyword evidence="2" id="KW-1185">Reference proteome</keyword>
<organism evidence="1 2">
    <name type="scientific">Lepeophtheirus salmonis</name>
    <name type="common">Salmon louse</name>
    <name type="synonym">Caligus salmonis</name>
    <dbReference type="NCBI Taxonomy" id="72036"/>
    <lineage>
        <taxon>Eukaryota</taxon>
        <taxon>Metazoa</taxon>
        <taxon>Ecdysozoa</taxon>
        <taxon>Arthropoda</taxon>
        <taxon>Crustacea</taxon>
        <taxon>Multicrustacea</taxon>
        <taxon>Hexanauplia</taxon>
        <taxon>Copepoda</taxon>
        <taxon>Siphonostomatoida</taxon>
        <taxon>Caligidae</taxon>
        <taxon>Lepeophtheirus</taxon>
    </lineage>
</organism>
<evidence type="ECO:0000313" key="2">
    <source>
        <dbReference type="Proteomes" id="UP000675881"/>
    </source>
</evidence>
<dbReference type="Proteomes" id="UP000675881">
    <property type="component" value="Chromosome 6"/>
</dbReference>
<name>A0A7R8D156_LEPSM</name>
<protein>
    <submittedName>
        <fullName evidence="1">(salmon louse) hypothetical protein</fullName>
    </submittedName>
</protein>
<dbReference type="AlphaFoldDB" id="A0A7R8D156"/>
<dbReference type="EMBL" id="HG994585">
    <property type="protein sequence ID" value="CAF2966849.1"/>
    <property type="molecule type" value="Genomic_DNA"/>
</dbReference>
<evidence type="ECO:0000313" key="1">
    <source>
        <dbReference type="EMBL" id="CAF2966849.1"/>
    </source>
</evidence>